<evidence type="ECO:0000313" key="1">
    <source>
        <dbReference type="EMBL" id="KAH7934245.1"/>
    </source>
</evidence>
<comment type="caution">
    <text evidence="1">The sequence shown here is derived from an EMBL/GenBank/DDBJ whole genome shotgun (WGS) entry which is preliminary data.</text>
</comment>
<protein>
    <submittedName>
        <fullName evidence="1">Uncharacterized protein</fullName>
    </submittedName>
</protein>
<proteinExistence type="predicted"/>
<sequence>MPFVRKSDKPRSFRSYVPVRYRHQRKAWMTHELFAEWLVGFNQDMKHNAKVLLVLDNCLAHHVQLSLTEVTILFLPPNATSKIQPLDMGITHAFKVFRVS</sequence>
<name>A0ACB8C613_DERSI</name>
<evidence type="ECO:0000313" key="2">
    <source>
        <dbReference type="Proteomes" id="UP000821865"/>
    </source>
</evidence>
<dbReference type="Proteomes" id="UP000821865">
    <property type="component" value="Chromosome 9"/>
</dbReference>
<keyword evidence="2" id="KW-1185">Reference proteome</keyword>
<accession>A0ACB8C613</accession>
<reference evidence="1" key="1">
    <citation type="submission" date="2020-05" db="EMBL/GenBank/DDBJ databases">
        <title>Large-scale comparative analyses of tick genomes elucidate their genetic diversity and vector capacities.</title>
        <authorList>
            <person name="Jia N."/>
            <person name="Wang J."/>
            <person name="Shi W."/>
            <person name="Du L."/>
            <person name="Sun Y."/>
            <person name="Zhan W."/>
            <person name="Jiang J."/>
            <person name="Wang Q."/>
            <person name="Zhang B."/>
            <person name="Ji P."/>
            <person name="Sakyi L.B."/>
            <person name="Cui X."/>
            <person name="Yuan T."/>
            <person name="Jiang B."/>
            <person name="Yang W."/>
            <person name="Lam T.T.-Y."/>
            <person name="Chang Q."/>
            <person name="Ding S."/>
            <person name="Wang X."/>
            <person name="Zhu J."/>
            <person name="Ruan X."/>
            <person name="Zhao L."/>
            <person name="Wei J."/>
            <person name="Que T."/>
            <person name="Du C."/>
            <person name="Cheng J."/>
            <person name="Dai P."/>
            <person name="Han X."/>
            <person name="Huang E."/>
            <person name="Gao Y."/>
            <person name="Liu J."/>
            <person name="Shao H."/>
            <person name="Ye R."/>
            <person name="Li L."/>
            <person name="Wei W."/>
            <person name="Wang X."/>
            <person name="Wang C."/>
            <person name="Yang T."/>
            <person name="Huo Q."/>
            <person name="Li W."/>
            <person name="Guo W."/>
            <person name="Chen H."/>
            <person name="Zhou L."/>
            <person name="Ni X."/>
            <person name="Tian J."/>
            <person name="Zhou Y."/>
            <person name="Sheng Y."/>
            <person name="Liu T."/>
            <person name="Pan Y."/>
            <person name="Xia L."/>
            <person name="Li J."/>
            <person name="Zhao F."/>
            <person name="Cao W."/>
        </authorList>
    </citation>
    <scope>NUCLEOTIDE SEQUENCE</scope>
    <source>
        <strain evidence="1">Dsil-2018</strain>
    </source>
</reference>
<dbReference type="EMBL" id="CM023478">
    <property type="protein sequence ID" value="KAH7934245.1"/>
    <property type="molecule type" value="Genomic_DNA"/>
</dbReference>
<organism evidence="1 2">
    <name type="scientific">Dermacentor silvarum</name>
    <name type="common">Tick</name>
    <dbReference type="NCBI Taxonomy" id="543639"/>
    <lineage>
        <taxon>Eukaryota</taxon>
        <taxon>Metazoa</taxon>
        <taxon>Ecdysozoa</taxon>
        <taxon>Arthropoda</taxon>
        <taxon>Chelicerata</taxon>
        <taxon>Arachnida</taxon>
        <taxon>Acari</taxon>
        <taxon>Parasitiformes</taxon>
        <taxon>Ixodida</taxon>
        <taxon>Ixodoidea</taxon>
        <taxon>Ixodidae</taxon>
        <taxon>Rhipicephalinae</taxon>
        <taxon>Dermacentor</taxon>
    </lineage>
</organism>
<gene>
    <name evidence="1" type="ORF">HPB49_023693</name>
</gene>